<proteinExistence type="predicted"/>
<accession>A0A5M8PKB0</accession>
<dbReference type="AlphaFoldDB" id="A0A5M8PKB0"/>
<name>A0A5M8PKB0_9LECA</name>
<sequence length="149" mass="15830">MAPFRTIPCKQTGCSKWVPILSRTRILDPKTNFRFSQLAMPSFTRYTVLAAMLCLGFATSGASAKHVSCYTYTTSAVPSACPPYTGFCLHPDCIVLSMTTVPCVNSNCPVTKTKTVDLPCVTTCQAGCGIDIVTVTSSCSSTTTNTSSS</sequence>
<evidence type="ECO:0000313" key="2">
    <source>
        <dbReference type="Proteomes" id="UP000324767"/>
    </source>
</evidence>
<protein>
    <submittedName>
        <fullName evidence="1">Uncharacterized protein</fullName>
    </submittedName>
</protein>
<dbReference type="Proteomes" id="UP000324767">
    <property type="component" value="Unassembled WGS sequence"/>
</dbReference>
<evidence type="ECO:0000313" key="1">
    <source>
        <dbReference type="EMBL" id="KAA6409470.1"/>
    </source>
</evidence>
<organism evidence="1 2">
    <name type="scientific">Lasallia pustulata</name>
    <dbReference type="NCBI Taxonomy" id="136370"/>
    <lineage>
        <taxon>Eukaryota</taxon>
        <taxon>Fungi</taxon>
        <taxon>Dikarya</taxon>
        <taxon>Ascomycota</taxon>
        <taxon>Pezizomycotina</taxon>
        <taxon>Lecanoromycetes</taxon>
        <taxon>OSLEUM clade</taxon>
        <taxon>Umbilicariomycetidae</taxon>
        <taxon>Umbilicariales</taxon>
        <taxon>Umbilicariaceae</taxon>
        <taxon>Lasallia</taxon>
    </lineage>
</organism>
<gene>
    <name evidence="1" type="ORF">FRX48_07024</name>
</gene>
<reference evidence="1 2" key="1">
    <citation type="submission" date="2019-09" db="EMBL/GenBank/DDBJ databases">
        <title>The hologenome of the rock-dwelling lichen Lasallia pustulata.</title>
        <authorList>
            <person name="Greshake Tzovaras B."/>
            <person name="Segers F."/>
            <person name="Bicker A."/>
            <person name="Dal Grande F."/>
            <person name="Otte J."/>
            <person name="Hankeln T."/>
            <person name="Schmitt I."/>
            <person name="Ebersberger I."/>
        </authorList>
    </citation>
    <scope>NUCLEOTIDE SEQUENCE [LARGE SCALE GENOMIC DNA]</scope>
    <source>
        <strain evidence="1">A1-1</strain>
    </source>
</reference>
<dbReference type="EMBL" id="VXIT01000011">
    <property type="protein sequence ID" value="KAA6409470.1"/>
    <property type="molecule type" value="Genomic_DNA"/>
</dbReference>
<comment type="caution">
    <text evidence="1">The sequence shown here is derived from an EMBL/GenBank/DDBJ whole genome shotgun (WGS) entry which is preliminary data.</text>
</comment>